<dbReference type="RefSeq" id="WP_382381923.1">
    <property type="nucleotide sequence ID" value="NZ_JBHMEZ010000003.1"/>
</dbReference>
<evidence type="ECO:0000256" key="3">
    <source>
        <dbReference type="ARBA" id="ARBA00022729"/>
    </source>
</evidence>
<evidence type="ECO:0000313" key="9">
    <source>
        <dbReference type="Proteomes" id="UP001589605"/>
    </source>
</evidence>
<reference evidence="8 9" key="1">
    <citation type="submission" date="2024-09" db="EMBL/GenBank/DDBJ databases">
        <authorList>
            <person name="Sun Q."/>
            <person name="Mori K."/>
        </authorList>
    </citation>
    <scope>NUCLEOTIDE SEQUENCE [LARGE SCALE GENOMIC DNA]</scope>
    <source>
        <strain evidence="8 9">CECT 8286</strain>
    </source>
</reference>
<proteinExistence type="inferred from homology"/>
<keyword evidence="9" id="KW-1185">Reference proteome</keyword>
<keyword evidence="4" id="KW-0472">Membrane</keyword>
<feature type="domain" description="RagB/SusD" evidence="6">
    <location>
        <begin position="291"/>
        <end position="577"/>
    </location>
</feature>
<dbReference type="Pfam" id="PF07980">
    <property type="entry name" value="SusD_RagB"/>
    <property type="match status" value="1"/>
</dbReference>
<dbReference type="Gene3D" id="1.25.40.390">
    <property type="match status" value="1"/>
</dbReference>
<sequence length="577" mass="65434">MKLTNKILTIIALGITISGCSSFLEDELQYTHEEEVITSGQRSRGIIDEIYTDYSFDYFTDFSNEYLTDNGVLNSQETALATGYWGPTDNPYSDVWQRSYNNIRQVYQYIELIHDKDLPYLQSEASSELSDIIVSRYYGEAHFLKAFAEWELLKVFGGPDASGTMLGFPIVDGILENEEYALLSRNTYDECVAQIMEDLDVAIENLPIIYTGTDTNNPGYSDLETGRASGLAAYALKAKVALFAASPAFNTTNDIAKWELAASLAHDVIVQNGGLKSLQAYDFDRENNPDHIWRMRNSRNNNSLEQRLYPPSLFGQGEVNPSQNLVDAFPDASGYPIGNASSTYDASVPYTSRDKRFYKFIFYNGDQCFESETCTDYNPLEMFQGGLDNFGGFIQEEGTRTGYYLKKFLNDLEFDPSVDNAINTLPKVYVQLGLTDMYLTYAEAVNEAYGQPDAVPAGLSFSAKDALAMVRKRAGINTDPYLDEVSGNKEDFKTLLQNERRIELCFTGERFHDLRRWKDIVDTEGIKGVKITKNSDDTFSYQNIDVERRQYENKNYYLPLPYDELLINTNLKQNQGW</sequence>
<dbReference type="InterPro" id="IPR033985">
    <property type="entry name" value="SusD-like_N"/>
</dbReference>
<protein>
    <submittedName>
        <fullName evidence="8">RagB/SusD family nutrient uptake outer membrane protein</fullName>
    </submittedName>
</protein>
<evidence type="ECO:0000259" key="7">
    <source>
        <dbReference type="Pfam" id="PF14322"/>
    </source>
</evidence>
<dbReference type="SUPFAM" id="SSF48452">
    <property type="entry name" value="TPR-like"/>
    <property type="match status" value="1"/>
</dbReference>
<evidence type="ECO:0000256" key="2">
    <source>
        <dbReference type="ARBA" id="ARBA00006275"/>
    </source>
</evidence>
<dbReference type="PROSITE" id="PS51257">
    <property type="entry name" value="PROKAR_LIPOPROTEIN"/>
    <property type="match status" value="1"/>
</dbReference>
<evidence type="ECO:0000259" key="6">
    <source>
        <dbReference type="Pfam" id="PF07980"/>
    </source>
</evidence>
<accession>A0ABV5EZX9</accession>
<organism evidence="8 9">
    <name type="scientific">Formosa undariae</name>
    <dbReference type="NCBI Taxonomy" id="1325436"/>
    <lineage>
        <taxon>Bacteria</taxon>
        <taxon>Pseudomonadati</taxon>
        <taxon>Bacteroidota</taxon>
        <taxon>Flavobacteriia</taxon>
        <taxon>Flavobacteriales</taxon>
        <taxon>Flavobacteriaceae</taxon>
        <taxon>Formosa</taxon>
    </lineage>
</organism>
<dbReference type="InterPro" id="IPR011990">
    <property type="entry name" value="TPR-like_helical_dom_sf"/>
</dbReference>
<keyword evidence="3" id="KW-0732">Signal</keyword>
<comment type="similarity">
    <text evidence="2">Belongs to the SusD family.</text>
</comment>
<name>A0ABV5EZX9_9FLAO</name>
<dbReference type="Pfam" id="PF14322">
    <property type="entry name" value="SusD-like_3"/>
    <property type="match status" value="1"/>
</dbReference>
<evidence type="ECO:0000256" key="4">
    <source>
        <dbReference type="ARBA" id="ARBA00023136"/>
    </source>
</evidence>
<evidence type="ECO:0000256" key="1">
    <source>
        <dbReference type="ARBA" id="ARBA00004442"/>
    </source>
</evidence>
<evidence type="ECO:0000256" key="5">
    <source>
        <dbReference type="ARBA" id="ARBA00023237"/>
    </source>
</evidence>
<comment type="subcellular location">
    <subcellularLocation>
        <location evidence="1">Cell outer membrane</location>
    </subcellularLocation>
</comment>
<keyword evidence="5" id="KW-0998">Cell outer membrane</keyword>
<feature type="domain" description="SusD-like N-terminal" evidence="7">
    <location>
        <begin position="60"/>
        <end position="241"/>
    </location>
</feature>
<dbReference type="InterPro" id="IPR012944">
    <property type="entry name" value="SusD_RagB_dom"/>
</dbReference>
<comment type="caution">
    <text evidence="8">The sequence shown here is derived from an EMBL/GenBank/DDBJ whole genome shotgun (WGS) entry which is preliminary data.</text>
</comment>
<dbReference type="Proteomes" id="UP001589605">
    <property type="component" value="Unassembled WGS sequence"/>
</dbReference>
<evidence type="ECO:0000313" key="8">
    <source>
        <dbReference type="EMBL" id="MFB9052743.1"/>
    </source>
</evidence>
<dbReference type="EMBL" id="JBHMEZ010000003">
    <property type="protein sequence ID" value="MFB9052743.1"/>
    <property type="molecule type" value="Genomic_DNA"/>
</dbReference>
<gene>
    <name evidence="8" type="ORF">ACFFVB_06575</name>
</gene>